<dbReference type="AlphaFoldDB" id="A0AA38J3S3"/>
<evidence type="ECO:0000256" key="1">
    <source>
        <dbReference type="SAM" id="Phobius"/>
    </source>
</evidence>
<gene>
    <name evidence="2" type="ORF">Zmor_008187</name>
</gene>
<keyword evidence="1" id="KW-1133">Transmembrane helix</keyword>
<keyword evidence="3" id="KW-1185">Reference proteome</keyword>
<sequence length="336" mass="39252">MATSQNCLLCHIRFFNKYAFFSGIIFFDCNCHHTKTIPKGFVVSKNKFAFCVLLFLLTVTFFLVCEIYFYYGSNLNNMDPQYYDHFRIFESFGLVTAICILIFYKNRITALTLYQKLILKHRIHFSQAQQKRFHDILAYILCVTCIISLGFGFFGSFHITPDEPLAFRFLMASTVAITTSNIYCASFFKYFEVQLMLDVLQESSSKLVETLENKLGHRKHVKGVCVDVESRKNFAIFREFFSLYKSIIFGVDYLNSDLFVVVRGFYQVFVLIYNIYLLCYDTEYTLIKILHRGLTIANLTLMYCKFCSAIENVTELVSTECFVSLFHNLQSLKVIY</sequence>
<dbReference type="EMBL" id="JALNTZ010000002">
    <property type="protein sequence ID" value="KAJ3663974.1"/>
    <property type="molecule type" value="Genomic_DNA"/>
</dbReference>
<dbReference type="Proteomes" id="UP001168821">
    <property type="component" value="Unassembled WGS sequence"/>
</dbReference>
<evidence type="ECO:0000313" key="3">
    <source>
        <dbReference type="Proteomes" id="UP001168821"/>
    </source>
</evidence>
<keyword evidence="1" id="KW-0472">Membrane</keyword>
<proteinExistence type="predicted"/>
<comment type="caution">
    <text evidence="2">The sequence shown here is derived from an EMBL/GenBank/DDBJ whole genome shotgun (WGS) entry which is preliminary data.</text>
</comment>
<feature type="transmembrane region" description="Helical" evidence="1">
    <location>
        <begin position="48"/>
        <end position="71"/>
    </location>
</feature>
<keyword evidence="1" id="KW-0812">Transmembrane</keyword>
<feature type="transmembrane region" description="Helical" evidence="1">
    <location>
        <begin position="136"/>
        <end position="159"/>
    </location>
</feature>
<accession>A0AA38J3S3</accession>
<reference evidence="2" key="1">
    <citation type="journal article" date="2023" name="G3 (Bethesda)">
        <title>Whole genome assemblies of Zophobas morio and Tenebrio molitor.</title>
        <authorList>
            <person name="Kaur S."/>
            <person name="Stinson S.A."/>
            <person name="diCenzo G.C."/>
        </authorList>
    </citation>
    <scope>NUCLEOTIDE SEQUENCE</scope>
    <source>
        <strain evidence="2">QUZm001</strain>
    </source>
</reference>
<feature type="transmembrane region" description="Helical" evidence="1">
    <location>
        <begin position="165"/>
        <end position="188"/>
    </location>
</feature>
<protein>
    <submittedName>
        <fullName evidence="2">Uncharacterized protein</fullName>
    </submittedName>
</protein>
<evidence type="ECO:0000313" key="2">
    <source>
        <dbReference type="EMBL" id="KAJ3663974.1"/>
    </source>
</evidence>
<name>A0AA38J3S3_9CUCU</name>
<feature type="transmembrane region" description="Helical" evidence="1">
    <location>
        <begin position="91"/>
        <end position="115"/>
    </location>
</feature>
<organism evidence="2 3">
    <name type="scientific">Zophobas morio</name>
    <dbReference type="NCBI Taxonomy" id="2755281"/>
    <lineage>
        <taxon>Eukaryota</taxon>
        <taxon>Metazoa</taxon>
        <taxon>Ecdysozoa</taxon>
        <taxon>Arthropoda</taxon>
        <taxon>Hexapoda</taxon>
        <taxon>Insecta</taxon>
        <taxon>Pterygota</taxon>
        <taxon>Neoptera</taxon>
        <taxon>Endopterygota</taxon>
        <taxon>Coleoptera</taxon>
        <taxon>Polyphaga</taxon>
        <taxon>Cucujiformia</taxon>
        <taxon>Tenebrionidae</taxon>
        <taxon>Zophobas</taxon>
    </lineage>
</organism>